<name>A0A7S2D139_9EUKA</name>
<evidence type="ECO:0000313" key="2">
    <source>
        <dbReference type="EMBL" id="CAD9440658.1"/>
    </source>
</evidence>
<dbReference type="EMBL" id="HBGU01023751">
    <property type="protein sequence ID" value="CAD9440658.1"/>
    <property type="molecule type" value="Transcribed_RNA"/>
</dbReference>
<feature type="transmembrane region" description="Helical" evidence="1">
    <location>
        <begin position="43"/>
        <end position="63"/>
    </location>
</feature>
<evidence type="ECO:0000256" key="1">
    <source>
        <dbReference type="SAM" id="Phobius"/>
    </source>
</evidence>
<dbReference type="AlphaFoldDB" id="A0A7S2D139"/>
<accession>A0A7S2D139</accession>
<sequence>MVCQRIVARTSKALATAQEGTHRRARYAAQVISISLRASKMGIARRTAVLLLLAGLLIAVLGVEAPGAKIQDGVDLSAAPLTKKDSAASKGSSEKQRLLEKLKKKGINLSGATDMDLETLRLLASAAGTVGGKFRTPGGVPPADEL</sequence>
<keyword evidence="1" id="KW-1133">Transmembrane helix</keyword>
<keyword evidence="1" id="KW-0812">Transmembrane</keyword>
<gene>
    <name evidence="2" type="ORF">CBRE1094_LOCUS12937</name>
</gene>
<reference evidence="2" key="1">
    <citation type="submission" date="2021-01" db="EMBL/GenBank/DDBJ databases">
        <authorList>
            <person name="Corre E."/>
            <person name="Pelletier E."/>
            <person name="Niang G."/>
            <person name="Scheremetjew M."/>
            <person name="Finn R."/>
            <person name="Kale V."/>
            <person name="Holt S."/>
            <person name="Cochrane G."/>
            <person name="Meng A."/>
            <person name="Brown T."/>
            <person name="Cohen L."/>
        </authorList>
    </citation>
    <scope>NUCLEOTIDE SEQUENCE</scope>
    <source>
        <strain evidence="2">UTEX LB 985</strain>
    </source>
</reference>
<protein>
    <submittedName>
        <fullName evidence="2">Uncharacterized protein</fullName>
    </submittedName>
</protein>
<proteinExistence type="predicted"/>
<organism evidence="2">
    <name type="scientific">Haptolina brevifila</name>
    <dbReference type="NCBI Taxonomy" id="156173"/>
    <lineage>
        <taxon>Eukaryota</taxon>
        <taxon>Haptista</taxon>
        <taxon>Haptophyta</taxon>
        <taxon>Prymnesiophyceae</taxon>
        <taxon>Prymnesiales</taxon>
        <taxon>Prymnesiaceae</taxon>
        <taxon>Haptolina</taxon>
    </lineage>
</organism>
<keyword evidence="1" id="KW-0472">Membrane</keyword>